<feature type="signal peptide" evidence="1">
    <location>
        <begin position="1"/>
        <end position="17"/>
    </location>
</feature>
<dbReference type="STRING" id="91928.A0A0D2BAS7"/>
<dbReference type="VEuPathDB" id="FungiDB:PV08_05750"/>
<dbReference type="PANTHER" id="PTHR48174:SF5">
    <property type="entry name" value="VACUOLAR PROTEIN SORTING-ASSOCIATED PROTEIN 62"/>
    <property type="match status" value="1"/>
</dbReference>
<dbReference type="PANTHER" id="PTHR48174">
    <property type="entry name" value="DUF946 FAMILY PROTEIN"/>
    <property type="match status" value="1"/>
</dbReference>
<dbReference type="HOGENOM" id="CLU_024079_0_1_1"/>
<protein>
    <recommendedName>
        <fullName evidence="4">Vacuolar protein sorting-associated protein 62</fullName>
    </recommendedName>
</protein>
<dbReference type="AlphaFoldDB" id="A0A0D2BAS7"/>
<dbReference type="Proteomes" id="UP000053328">
    <property type="component" value="Unassembled WGS sequence"/>
</dbReference>
<gene>
    <name evidence="2" type="ORF">PV08_05750</name>
</gene>
<dbReference type="RefSeq" id="XP_016235916.1">
    <property type="nucleotide sequence ID" value="XM_016380089.1"/>
</dbReference>
<accession>A0A0D2BAS7</accession>
<dbReference type="GeneID" id="27332833"/>
<sequence>MFRLCFVPLLLASLSFSFPLGSSLGNIQKRDVPDFVRRYGRLHNYYFYYTRSKGAGWNQALLTSYLHPAPLAYLCSSEIYFPSDIGAQIAHTYPEDGSGNTITPPAPLTLSNIDTLNSFSGGGTDVYLTSDEGIRALPSWFRGSRPQSDGSTPSIVGCAVVTVSKPNGVLDAFYFYFYAYNQGNWVLGLPALEFGDHVGDWEHTMVRFVDGAPTAVYYSQHSGGEAFTYAATQKGPDGVRPLVYVANGTHANYAIPGPHDHTIPNLNTLAGPLTDHTDRGVLWDPVADAYVYGFDNATGVFEAYNGVDPVGWLNFAGSWGDNQLPDNTPGQIDVFGERKYVAGPTGPRDKGLTRTGVCPDGKSCTVRSVLVP</sequence>
<dbReference type="OrthoDB" id="188042at2759"/>
<evidence type="ECO:0000313" key="3">
    <source>
        <dbReference type="Proteomes" id="UP000053328"/>
    </source>
</evidence>
<reference evidence="2 3" key="1">
    <citation type="submission" date="2015-01" db="EMBL/GenBank/DDBJ databases">
        <title>The Genome Sequence of Exophiala spinifera CBS89968.</title>
        <authorList>
            <consortium name="The Broad Institute Genomics Platform"/>
            <person name="Cuomo C."/>
            <person name="de Hoog S."/>
            <person name="Gorbushina A."/>
            <person name="Stielow B."/>
            <person name="Teixiera M."/>
            <person name="Abouelleil A."/>
            <person name="Chapman S.B."/>
            <person name="Priest M."/>
            <person name="Young S.K."/>
            <person name="Wortman J."/>
            <person name="Nusbaum C."/>
            <person name="Birren B."/>
        </authorList>
    </citation>
    <scope>NUCLEOTIDE SEQUENCE [LARGE SCALE GENOMIC DNA]</scope>
    <source>
        <strain evidence="2 3">CBS 89968</strain>
    </source>
</reference>
<keyword evidence="1" id="KW-0732">Signal</keyword>
<dbReference type="EMBL" id="KN847495">
    <property type="protein sequence ID" value="KIW15700.1"/>
    <property type="molecule type" value="Genomic_DNA"/>
</dbReference>
<evidence type="ECO:0000256" key="1">
    <source>
        <dbReference type="SAM" id="SignalP"/>
    </source>
</evidence>
<keyword evidence="3" id="KW-1185">Reference proteome</keyword>
<evidence type="ECO:0000313" key="2">
    <source>
        <dbReference type="EMBL" id="KIW15700.1"/>
    </source>
</evidence>
<name>A0A0D2BAS7_9EURO</name>
<feature type="chain" id="PRO_5002249647" description="Vacuolar protein sorting-associated protein 62" evidence="1">
    <location>
        <begin position="18"/>
        <end position="372"/>
    </location>
</feature>
<dbReference type="InterPro" id="IPR009291">
    <property type="entry name" value="Vps62"/>
</dbReference>
<organism evidence="2 3">
    <name type="scientific">Exophiala spinifera</name>
    <dbReference type="NCBI Taxonomy" id="91928"/>
    <lineage>
        <taxon>Eukaryota</taxon>
        <taxon>Fungi</taxon>
        <taxon>Dikarya</taxon>
        <taxon>Ascomycota</taxon>
        <taxon>Pezizomycotina</taxon>
        <taxon>Eurotiomycetes</taxon>
        <taxon>Chaetothyriomycetidae</taxon>
        <taxon>Chaetothyriales</taxon>
        <taxon>Herpotrichiellaceae</taxon>
        <taxon>Exophiala</taxon>
    </lineage>
</organism>
<dbReference type="Pfam" id="PF06101">
    <property type="entry name" value="Vps62"/>
    <property type="match status" value="1"/>
</dbReference>
<evidence type="ECO:0008006" key="4">
    <source>
        <dbReference type="Google" id="ProtNLM"/>
    </source>
</evidence>
<proteinExistence type="predicted"/>